<feature type="domain" description="Luciferase-like" evidence="7">
    <location>
        <begin position="24"/>
        <end position="379"/>
    </location>
</feature>
<reference evidence="8 9" key="1">
    <citation type="submission" date="2019-11" db="EMBL/GenBank/DDBJ databases">
        <authorList>
            <person name="Jiang L.-Q."/>
        </authorList>
    </citation>
    <scope>NUCLEOTIDE SEQUENCE [LARGE SCALE GENOMIC DNA]</scope>
    <source>
        <strain evidence="8 9">YIM 132087</strain>
    </source>
</reference>
<evidence type="ECO:0000256" key="1">
    <source>
        <dbReference type="ARBA" id="ARBA00022630"/>
    </source>
</evidence>
<evidence type="ECO:0000256" key="4">
    <source>
        <dbReference type="ARBA" id="ARBA00023033"/>
    </source>
</evidence>
<comment type="caution">
    <text evidence="8">The sequence shown here is derived from an EMBL/GenBank/DDBJ whole genome shotgun (WGS) entry which is preliminary data.</text>
</comment>
<feature type="binding site" evidence="6">
    <location>
        <position position="57"/>
    </location>
    <ligand>
        <name>FMN</name>
        <dbReference type="ChEBI" id="CHEBI:58210"/>
    </ligand>
</feature>
<dbReference type="Gene3D" id="3.20.20.30">
    <property type="entry name" value="Luciferase-like domain"/>
    <property type="match status" value="1"/>
</dbReference>
<dbReference type="Pfam" id="PF00296">
    <property type="entry name" value="Bac_luciferase"/>
    <property type="match status" value="1"/>
</dbReference>
<keyword evidence="2 6" id="KW-0288">FMN</keyword>
<dbReference type="PANTHER" id="PTHR30011">
    <property type="entry name" value="ALKANESULFONATE MONOOXYGENASE-RELATED"/>
    <property type="match status" value="1"/>
</dbReference>
<comment type="similarity">
    <text evidence="5">Belongs to the NtaA/SnaA/DszA monooxygenase family.</text>
</comment>
<evidence type="ECO:0000256" key="2">
    <source>
        <dbReference type="ARBA" id="ARBA00022643"/>
    </source>
</evidence>
<feature type="binding site" evidence="6">
    <location>
        <position position="94"/>
    </location>
    <ligand>
        <name>FMN</name>
        <dbReference type="ChEBI" id="CHEBI:58210"/>
    </ligand>
</feature>
<dbReference type="EMBL" id="WLYK01000011">
    <property type="protein sequence ID" value="MTD16629.1"/>
    <property type="molecule type" value="Genomic_DNA"/>
</dbReference>
<proteinExistence type="inferred from homology"/>
<feature type="binding site" evidence="6">
    <location>
        <position position="218"/>
    </location>
    <ligand>
        <name>FMN</name>
        <dbReference type="ChEBI" id="CHEBI:58210"/>
    </ligand>
</feature>
<feature type="binding site" evidence="6">
    <location>
        <position position="143"/>
    </location>
    <ligand>
        <name>FMN</name>
        <dbReference type="ChEBI" id="CHEBI:58210"/>
    </ligand>
</feature>
<accession>A0A7K1FTB5</accession>
<dbReference type="PIRSF" id="PIRSF000337">
    <property type="entry name" value="NTA_MOA"/>
    <property type="match status" value="1"/>
</dbReference>
<dbReference type="Proteomes" id="UP000460221">
    <property type="component" value="Unassembled WGS sequence"/>
</dbReference>
<keyword evidence="9" id="KW-1185">Reference proteome</keyword>
<dbReference type="InterPro" id="IPR016215">
    <property type="entry name" value="NTA_MOA"/>
</dbReference>
<dbReference type="EC" id="1.14.-.-" evidence="8"/>
<sequence length="458" mass="50425">MTRRLLLNAVLRGQTGGHTAAWRTTSADVRDVTTLDYWVDLGRTLERGRFDTLFLADALSLTPDPDMSLLWPLDPLILITAIAAHTEHLGVVATHSTTFSEPYTVARQLASIDHLSRGRAGWNVVTSTSQAAADNYGRELPEHDLRYRMADDYLQAVKKLWVAWGPDAVVADRSADRLLDRDAIRQVRHHGDFVSVRGPLTMPRSPQTVPLLAQAGGSPSGIDLAGRHADIVYTRQIDLDGARRYRAAVRDAAVRYGREPDDVRVLPGFVPVVGENRQDAENRLRDLQALNSLQRRVPQLEVRLQADLGGVDLDDRFPAERIGAEDEMADSLRELPGPSLRQVLHRVYGPETESSGHRTVVGSPAEIAEDIEIWFRAGALDGLSVHPMVLPDGLQDFVDRVVPLLQERGLVQGEYAAGTLRDKLQLPVPTVPTYGFTPVWDDLGRVPDVAVTTATGVA</sequence>
<dbReference type="NCBIfam" id="TIGR03860">
    <property type="entry name" value="FMN_nitrolo"/>
    <property type="match status" value="1"/>
</dbReference>
<dbReference type="GO" id="GO:0004497">
    <property type="term" value="F:monooxygenase activity"/>
    <property type="evidence" value="ECO:0007669"/>
    <property type="project" value="UniProtKB-KW"/>
</dbReference>
<dbReference type="PANTHER" id="PTHR30011:SF16">
    <property type="entry name" value="C2H2 FINGER DOMAIN TRANSCRIPTION FACTOR (EUROFUNG)-RELATED"/>
    <property type="match status" value="1"/>
</dbReference>
<name>A0A7K1FTB5_9ACTN</name>
<evidence type="ECO:0000256" key="5">
    <source>
        <dbReference type="ARBA" id="ARBA00033748"/>
    </source>
</evidence>
<dbReference type="AlphaFoldDB" id="A0A7K1FTB5"/>
<evidence type="ECO:0000256" key="3">
    <source>
        <dbReference type="ARBA" id="ARBA00023002"/>
    </source>
</evidence>
<dbReference type="RefSeq" id="WP_154770645.1">
    <property type="nucleotide sequence ID" value="NZ_WLYK01000011.1"/>
</dbReference>
<evidence type="ECO:0000313" key="9">
    <source>
        <dbReference type="Proteomes" id="UP000460221"/>
    </source>
</evidence>
<dbReference type="InterPro" id="IPR051260">
    <property type="entry name" value="Diverse_substr_monoxygenases"/>
</dbReference>
<evidence type="ECO:0000313" key="8">
    <source>
        <dbReference type="EMBL" id="MTD16629.1"/>
    </source>
</evidence>
<evidence type="ECO:0000259" key="7">
    <source>
        <dbReference type="Pfam" id="PF00296"/>
    </source>
</evidence>
<protein>
    <submittedName>
        <fullName evidence="8">NtaA/DmoA family FMN-dependent monooxygenase</fullName>
        <ecNumber evidence="8">1.14.-.-</ecNumber>
    </submittedName>
</protein>
<organism evidence="8 9">
    <name type="scientific">Nakamurella alba</name>
    <dbReference type="NCBI Taxonomy" id="2665158"/>
    <lineage>
        <taxon>Bacteria</taxon>
        <taxon>Bacillati</taxon>
        <taxon>Actinomycetota</taxon>
        <taxon>Actinomycetes</taxon>
        <taxon>Nakamurellales</taxon>
        <taxon>Nakamurellaceae</taxon>
        <taxon>Nakamurella</taxon>
    </lineage>
</organism>
<dbReference type="GO" id="GO:0016705">
    <property type="term" value="F:oxidoreductase activity, acting on paired donors, with incorporation or reduction of molecular oxygen"/>
    <property type="evidence" value="ECO:0007669"/>
    <property type="project" value="InterPro"/>
</dbReference>
<keyword evidence="3 8" id="KW-0560">Oxidoreductase</keyword>
<dbReference type="InterPro" id="IPR011251">
    <property type="entry name" value="Luciferase-like_dom"/>
</dbReference>
<dbReference type="InterPro" id="IPR036661">
    <property type="entry name" value="Luciferase-like_sf"/>
</dbReference>
<gene>
    <name evidence="8" type="ORF">GIS00_22085</name>
</gene>
<feature type="binding site" evidence="6">
    <location>
        <position position="147"/>
    </location>
    <ligand>
        <name>FMN</name>
        <dbReference type="ChEBI" id="CHEBI:58210"/>
    </ligand>
</feature>
<evidence type="ECO:0000256" key="6">
    <source>
        <dbReference type="PIRSR" id="PIRSR000337-1"/>
    </source>
</evidence>
<dbReference type="CDD" id="cd01095">
    <property type="entry name" value="Nitrilotriacetate_monoxgenase"/>
    <property type="match status" value="1"/>
</dbReference>
<dbReference type="SUPFAM" id="SSF51679">
    <property type="entry name" value="Bacterial luciferase-like"/>
    <property type="match status" value="1"/>
</dbReference>
<keyword evidence="4 8" id="KW-0503">Monooxygenase</keyword>
<keyword evidence="1 6" id="KW-0285">Flavoprotein</keyword>